<feature type="non-terminal residue" evidence="1">
    <location>
        <position position="1"/>
    </location>
</feature>
<evidence type="ECO:0000313" key="1">
    <source>
        <dbReference type="EMBL" id="CEK64172.1"/>
    </source>
</evidence>
<name>A0A0B6Z706_9EUPU</name>
<accession>A0A0B6Z706</accession>
<reference evidence="1" key="1">
    <citation type="submission" date="2014-12" db="EMBL/GenBank/DDBJ databases">
        <title>Insight into the proteome of Arion vulgaris.</title>
        <authorList>
            <person name="Aradska J."/>
            <person name="Bulat T."/>
            <person name="Smidak R."/>
            <person name="Sarate P."/>
            <person name="Gangsoo J."/>
            <person name="Sialana F."/>
            <person name="Bilban M."/>
            <person name="Lubec G."/>
        </authorList>
    </citation>
    <scope>NUCLEOTIDE SEQUENCE</scope>
    <source>
        <tissue evidence="1">Skin</tissue>
    </source>
</reference>
<organism evidence="1">
    <name type="scientific">Arion vulgaris</name>
    <dbReference type="NCBI Taxonomy" id="1028688"/>
    <lineage>
        <taxon>Eukaryota</taxon>
        <taxon>Metazoa</taxon>
        <taxon>Spiralia</taxon>
        <taxon>Lophotrochozoa</taxon>
        <taxon>Mollusca</taxon>
        <taxon>Gastropoda</taxon>
        <taxon>Heterobranchia</taxon>
        <taxon>Euthyneura</taxon>
        <taxon>Panpulmonata</taxon>
        <taxon>Eupulmonata</taxon>
        <taxon>Stylommatophora</taxon>
        <taxon>Helicina</taxon>
        <taxon>Arionoidea</taxon>
        <taxon>Arionidae</taxon>
        <taxon>Arion</taxon>
    </lineage>
</organism>
<dbReference type="EMBL" id="HACG01017307">
    <property type="protein sequence ID" value="CEK64172.1"/>
    <property type="molecule type" value="Transcribed_RNA"/>
</dbReference>
<dbReference type="AlphaFoldDB" id="A0A0B6Z706"/>
<protein>
    <submittedName>
        <fullName evidence="1">Uncharacterized protein</fullName>
    </submittedName>
</protein>
<proteinExistence type="predicted"/>
<gene>
    <name evidence="1" type="primary">ORF50844</name>
</gene>
<sequence length="73" mass="8179">SPSEFTSYSFTDGNSDNISICEEIKSYEFQKDNLLLLMRHEESDDSNDKCVLQLSCPNQDIAIINGLTVVSES</sequence>
<feature type="non-terminal residue" evidence="1">
    <location>
        <position position="73"/>
    </location>
</feature>